<dbReference type="InterPro" id="IPR000742">
    <property type="entry name" value="EGF"/>
</dbReference>
<evidence type="ECO:0000256" key="11">
    <source>
        <dbReference type="ARBA" id="ARBA00023170"/>
    </source>
</evidence>
<dbReference type="GO" id="GO:0005886">
    <property type="term" value="C:plasma membrane"/>
    <property type="evidence" value="ECO:0007669"/>
    <property type="project" value="UniProtKB-SubCell"/>
</dbReference>
<feature type="domain" description="EGF-like" evidence="17">
    <location>
        <begin position="535"/>
        <end position="571"/>
    </location>
</feature>
<feature type="repeat" description="LDL-receptor class B" evidence="14">
    <location>
        <begin position="1524"/>
        <end position="1566"/>
    </location>
</feature>
<dbReference type="Gene3D" id="2.10.25.10">
    <property type="entry name" value="Laminin"/>
    <property type="match status" value="4"/>
</dbReference>
<keyword evidence="7" id="KW-0677">Repeat</keyword>
<feature type="disulfide bond" evidence="13">
    <location>
        <begin position="1115"/>
        <end position="1133"/>
    </location>
</feature>
<dbReference type="InterPro" id="IPR011042">
    <property type="entry name" value="6-blade_b-propeller_TolB-like"/>
</dbReference>
<keyword evidence="6" id="KW-0732">Signal</keyword>
<dbReference type="FunFam" id="2.10.25.10:FF:000009">
    <property type="entry name" value="Low-density lipoprotein receptor isoform 1"/>
    <property type="match status" value="2"/>
</dbReference>
<dbReference type="SMART" id="SM00179">
    <property type="entry name" value="EGF_CA"/>
    <property type="match status" value="3"/>
</dbReference>
<name>A0A836JVW1_9HYME</name>
<feature type="disulfide bond" evidence="13">
    <location>
        <begin position="1238"/>
        <end position="1256"/>
    </location>
</feature>
<feature type="domain" description="EGF-like" evidence="17">
    <location>
        <begin position="112"/>
        <end position="148"/>
    </location>
</feature>
<feature type="domain" description="EGF-like" evidence="17">
    <location>
        <begin position="1308"/>
        <end position="1344"/>
    </location>
</feature>
<evidence type="ECO:0000256" key="6">
    <source>
        <dbReference type="ARBA" id="ARBA00022729"/>
    </source>
</evidence>
<dbReference type="PANTHER" id="PTHR22722:SF14">
    <property type="entry name" value="MEGALIN, ISOFORM A"/>
    <property type="match status" value="1"/>
</dbReference>
<dbReference type="Pfam" id="PF00057">
    <property type="entry name" value="Ldl_recept_a"/>
    <property type="match status" value="10"/>
</dbReference>
<feature type="disulfide bond" evidence="13">
    <location>
        <begin position="120"/>
        <end position="138"/>
    </location>
</feature>
<feature type="non-terminal residue" evidence="18">
    <location>
        <position position="1"/>
    </location>
</feature>
<feature type="domain" description="EGF-like calcium-binding" evidence="16">
    <location>
        <begin position="1305"/>
        <end position="1344"/>
    </location>
</feature>
<dbReference type="Pfam" id="PF00058">
    <property type="entry name" value="Ldl_recept_b"/>
    <property type="match status" value="2"/>
</dbReference>
<feature type="domain" description="EGF-like" evidence="17">
    <location>
        <begin position="232"/>
        <end position="268"/>
    </location>
</feature>
<dbReference type="PRINTS" id="PR00261">
    <property type="entry name" value="LDLRECEPTOR"/>
</dbReference>
<dbReference type="PROSITE" id="PS00010">
    <property type="entry name" value="ASX_HYDROXYL"/>
    <property type="match status" value="1"/>
</dbReference>
<dbReference type="Gene3D" id="2.120.10.30">
    <property type="entry name" value="TolB, C-terminal domain"/>
    <property type="match status" value="3"/>
</dbReference>
<dbReference type="InterPro" id="IPR001881">
    <property type="entry name" value="EGF-like_Ca-bd_dom"/>
</dbReference>
<sequence>VLKGSFYPSKVSKCRFGYDAEFSKFKRDFFECISGQCIPNIQMCNGITDCEDGSDEIFDICHNKLQHNLTCSKYEYKCSTNDTCIPKAMFCDTITDCPDGSDEYDGCVKDLICTKNNFRCNDGRCIFREWICDGRNDCPDGSDELNCSINNCKIENSQYLCENQLCIPLKLVCNGKDDCGDKSDEIDCTSSSCSNSIKCDHECTLTPKGSTCFCKPGYKLQNDNRTCIDIDECQTYGICDQECVNSPGSYSCKCQTDYFLQKDNKTCKASRAKILFSTKTEIMEMYLTKKNDVEFFVKVTFSSHLASIAVNDEHIYFSKLIGVYEVISRNLIADIYENIVTAGLSRISAMAIDWITENLYFTDKINHIGVCKFIGMYTNCTVLIDNIDQPMGIALLPTRGKMYWCDWSSNPHIAVAGMDGKNIRVFVSENIKAPRSLTIDYQTDRLYWVDFKLKTIESIRLDGTDRRFVLHDITYNPFSLAVFENKLYWIDMKSNAIQSCNKFTGKDRNILFRSLHHPYNLHIEHPALKPKINNPCLSNPCSELCMLNQENGYTCACTTDKELNIDNHTCQGKFKQHLLIISGYRLVDYYDGMIGMPKVKYVTYKSFINLGYLIDMAPNPITGQIFILHSKWSNPVSIKRFDPVNDIFENIISMNKSDEYSGIAFDYIRNNLYILNEHNRSIEVYNIKTLAMTIFYFNNDVPNSIILVPEESKMYVAFQKKSSLKEMKYFVYEMQMNGLGKRKLLMEGVYFKGSRILMCYHKDSKTLFVNDERSDSILLHSAEGTRKFRINIGKPLSLVIMGNNIYWTERRSQKLYSTNIKNTFDLNHKNIIDIKGDHNIYTDHNTFSSTYTGLIINKIFLGMILNISFIVTLSKDDIPDHDCQKNNGNCSHVCLPSSNTSNTFICACPPGIGLSYDNRTCIMHECLANEFKCSEHNICISKKNVCDGIAHCPNGEDETMDCYEKKKCKEDHFTCANGECIDEKDRCNGYYDCIDRSDEKNCKRPKCGEGNYDDKIMYTVRNRNCEFIHNKYKFFLDAFQCRDGFIFCIPETLVCDKIVSNIYIILNSTYCMFNSIWQCLFYVILFVFKSNCEDGSDETHEACELTQCLDGQFRCNNTYCISASLVCDGFYDCLDKSDETLCPHSLDTCGKNEYQCFDTNLCLPEQVRCNGVDDCPRYDDEYGCEVCSNDEFSCDGTKCIPKSWVCDKKDDCDDLSDEKDCVNGKKIMEHTKCHEFKCSIGTCVPYSKVCDGIQDCPDGSDENGNCQTACSIDNHCENLCYKTPRGDVCGCPDGYRLVNATSCEDINECENDICSQFCRNAIGSFECFCDDHHDIDTDNGVFCKAIGPPMEFITITDNDIRKISSNLHSIDVIYSLLDMNINGFDVNAIHDSVYWSNSEFGTIKKLKIETKEIFTITTEHPQALAIDWITDNVYVNDNGHSNTIQVCNFEKQRCASLVKIEDKAKVGSLLINSINRWLFWSQITLQMDKPFSKICRTDMMGADIKIIDSDIGFVSGMTIDYVKSKLYWLDSFNNAIKLSNLDGSQRSTFLRMSMHHPLSINIYERSLYWLTGINGKVRRCKLYGNKLCETLDINTNNIHRQFAILHISRQPLDWYGNDPCDEEFCDYMCVLKESATCICSDGKPIKSNTTCMRNSKPLIRNIQHTSIYITTIIILLIAVLLLCVYNCYQRSGFQWKLADNLNIRRIRFQNPLYNQRDEVELTFDSTRHEQHEHVNPPDEFVSMKIT</sequence>
<feature type="repeat" description="LDL-receptor class B" evidence="14">
    <location>
        <begin position="444"/>
        <end position="486"/>
    </location>
</feature>
<feature type="domain" description="EGF-like" evidence="17">
    <location>
        <begin position="882"/>
        <end position="922"/>
    </location>
</feature>
<dbReference type="GO" id="GO:0043235">
    <property type="term" value="C:receptor complex"/>
    <property type="evidence" value="ECO:0007669"/>
    <property type="project" value="TreeGrafter"/>
</dbReference>
<dbReference type="GO" id="GO:0006897">
    <property type="term" value="P:endocytosis"/>
    <property type="evidence" value="ECO:0007669"/>
    <property type="project" value="UniProtKB-KW"/>
</dbReference>
<feature type="non-terminal residue" evidence="18">
    <location>
        <position position="1746"/>
    </location>
</feature>
<evidence type="ECO:0000256" key="4">
    <source>
        <dbReference type="ARBA" id="ARBA00022583"/>
    </source>
</evidence>
<keyword evidence="4" id="KW-0254">Endocytosis</keyword>
<dbReference type="InterPro" id="IPR000033">
    <property type="entry name" value="LDLR_classB_rpt"/>
</dbReference>
<feature type="domain" description="EGF-like" evidence="17">
    <location>
        <begin position="192"/>
        <end position="228"/>
    </location>
</feature>
<feature type="disulfide bond" evidence="13">
    <location>
        <begin position="113"/>
        <end position="125"/>
    </location>
</feature>
<feature type="repeat" description="LDL-receptor class B" evidence="14">
    <location>
        <begin position="400"/>
        <end position="443"/>
    </location>
</feature>
<keyword evidence="8 15" id="KW-1133">Transmembrane helix</keyword>
<gene>
    <name evidence="18" type="primary">Vgr_1</name>
    <name evidence="18" type="ORF">G6Z76_0012078</name>
</gene>
<keyword evidence="9 15" id="KW-0472">Membrane</keyword>
<dbReference type="CDD" id="cd00112">
    <property type="entry name" value="LDLa"/>
    <property type="match status" value="9"/>
</dbReference>
<comment type="subcellular location">
    <subcellularLocation>
        <location evidence="1">Cell membrane</location>
        <topology evidence="1">Single-pass type I membrane protein</topology>
    </subcellularLocation>
</comment>
<evidence type="ECO:0000256" key="9">
    <source>
        <dbReference type="ARBA" id="ARBA00023136"/>
    </source>
</evidence>
<keyword evidence="3" id="KW-0245">EGF-like domain</keyword>
<feature type="transmembrane region" description="Helical" evidence="15">
    <location>
        <begin position="1667"/>
        <end position="1688"/>
    </location>
</feature>
<evidence type="ECO:0000256" key="8">
    <source>
        <dbReference type="ARBA" id="ARBA00022989"/>
    </source>
</evidence>
<feature type="domain" description="EGF-like calcium-binding" evidence="16">
    <location>
        <begin position="229"/>
        <end position="268"/>
    </location>
</feature>
<dbReference type="SMART" id="SM00192">
    <property type="entry name" value="LDLa"/>
    <property type="match status" value="10"/>
</dbReference>
<keyword evidence="12" id="KW-0325">Glycoprotein</keyword>
<dbReference type="FunFam" id="4.10.400.10:FF:000034">
    <property type="entry name" value="Low-density lipoprotein receptor-related protein 2"/>
    <property type="match status" value="1"/>
</dbReference>
<keyword evidence="5 15" id="KW-0812">Transmembrane</keyword>
<dbReference type="InterPro" id="IPR026823">
    <property type="entry name" value="cEGF"/>
</dbReference>
<feature type="disulfide bond" evidence="13">
    <location>
        <begin position="173"/>
        <end position="188"/>
    </location>
</feature>
<comment type="caution">
    <text evidence="18">The sequence shown here is derived from an EMBL/GenBank/DDBJ whole genome shotgun (WGS) entry which is preliminary data.</text>
</comment>
<evidence type="ECO:0000256" key="5">
    <source>
        <dbReference type="ARBA" id="ARBA00022692"/>
    </source>
</evidence>
<evidence type="ECO:0000256" key="3">
    <source>
        <dbReference type="ARBA" id="ARBA00022536"/>
    </source>
</evidence>
<feature type="disulfide bond" evidence="13">
    <location>
        <begin position="968"/>
        <end position="980"/>
    </location>
</feature>
<dbReference type="PANTHER" id="PTHR22722">
    <property type="entry name" value="LOW-DENSITY LIPOPROTEIN RECEPTOR-RELATED PROTEIN 2-RELATED"/>
    <property type="match status" value="1"/>
</dbReference>
<dbReference type="FunFam" id="2.120.10.30:FF:000241">
    <property type="entry name" value="Low-density lipoprotein receptor-related protein 6"/>
    <property type="match status" value="1"/>
</dbReference>
<feature type="disulfide bond" evidence="13">
    <location>
        <begin position="32"/>
        <end position="50"/>
    </location>
</feature>
<dbReference type="EMBL" id="JAANIC010004582">
    <property type="protein sequence ID" value="KAG5334107.1"/>
    <property type="molecule type" value="Genomic_DNA"/>
</dbReference>
<dbReference type="FunFam" id="4.10.400.10:FF:000065">
    <property type="entry name" value="Transmembrane protease serine 7"/>
    <property type="match status" value="1"/>
</dbReference>
<keyword evidence="11" id="KW-0675">Receptor</keyword>
<dbReference type="InterPro" id="IPR051221">
    <property type="entry name" value="LDLR-related"/>
</dbReference>
<feature type="disulfide bond" evidence="13">
    <location>
        <begin position="1108"/>
        <end position="1120"/>
    </location>
</feature>
<feature type="disulfide bond" evidence="13">
    <location>
        <begin position="987"/>
        <end position="1002"/>
    </location>
</feature>
<evidence type="ECO:0000259" key="17">
    <source>
        <dbReference type="SMART" id="SM00181"/>
    </source>
</evidence>
<dbReference type="SUPFAM" id="SSF57424">
    <property type="entry name" value="LDL receptor-like module"/>
    <property type="match status" value="10"/>
</dbReference>
<dbReference type="InterPro" id="IPR000152">
    <property type="entry name" value="EGF-type_Asp/Asn_hydroxyl_site"/>
</dbReference>
<evidence type="ECO:0000256" key="1">
    <source>
        <dbReference type="ARBA" id="ARBA00004251"/>
    </source>
</evidence>
<dbReference type="Pfam" id="PF12662">
    <property type="entry name" value="cEGF"/>
    <property type="match status" value="1"/>
</dbReference>
<keyword evidence="19" id="KW-1185">Reference proteome</keyword>
<feature type="disulfide bond" evidence="13">
    <location>
        <begin position="1169"/>
        <end position="1184"/>
    </location>
</feature>
<feature type="disulfide bond" evidence="13">
    <location>
        <begin position="161"/>
        <end position="179"/>
    </location>
</feature>
<dbReference type="InterPro" id="IPR018097">
    <property type="entry name" value="EGF_Ca-bd_CS"/>
</dbReference>
<evidence type="ECO:0000313" key="19">
    <source>
        <dbReference type="Proteomes" id="UP000669903"/>
    </source>
</evidence>
<feature type="disulfide bond" evidence="13">
    <location>
        <begin position="1206"/>
        <end position="1221"/>
    </location>
</feature>
<evidence type="ECO:0000256" key="7">
    <source>
        <dbReference type="ARBA" id="ARBA00022737"/>
    </source>
</evidence>
<evidence type="ECO:0000256" key="15">
    <source>
        <dbReference type="SAM" id="Phobius"/>
    </source>
</evidence>
<dbReference type="SUPFAM" id="SSF57196">
    <property type="entry name" value="EGF/Laminin"/>
    <property type="match status" value="5"/>
</dbReference>
<keyword evidence="2" id="KW-1003">Cell membrane</keyword>
<dbReference type="GO" id="GO:0005041">
    <property type="term" value="F:low-density lipoprotein particle receptor activity"/>
    <property type="evidence" value="ECO:0007669"/>
    <property type="project" value="TreeGrafter"/>
</dbReference>
<evidence type="ECO:0000256" key="12">
    <source>
        <dbReference type="ARBA" id="ARBA00023180"/>
    </source>
</evidence>
<dbReference type="SMART" id="SM00181">
    <property type="entry name" value="EGF"/>
    <property type="match status" value="8"/>
</dbReference>
<dbReference type="PROSITE" id="PS51120">
    <property type="entry name" value="LDLRB"/>
    <property type="match status" value="3"/>
</dbReference>
<dbReference type="PROSITE" id="PS50068">
    <property type="entry name" value="LDLRA_2"/>
    <property type="match status" value="10"/>
</dbReference>
<feature type="disulfide bond" evidence="13">
    <location>
        <begin position="132"/>
        <end position="147"/>
    </location>
</feature>
<feature type="disulfide bond" evidence="13">
    <location>
        <begin position="975"/>
        <end position="993"/>
    </location>
</feature>
<feature type="disulfide bond" evidence="13">
    <location>
        <begin position="1127"/>
        <end position="1142"/>
    </location>
</feature>
<evidence type="ECO:0000313" key="18">
    <source>
        <dbReference type="EMBL" id="KAG5334107.1"/>
    </source>
</evidence>
<keyword evidence="10 13" id="KW-1015">Disulfide bond</keyword>
<organism evidence="18 19">
    <name type="scientific">Acromyrmex charruanus</name>
    <dbReference type="NCBI Taxonomy" id="2715315"/>
    <lineage>
        <taxon>Eukaryota</taxon>
        <taxon>Metazoa</taxon>
        <taxon>Ecdysozoa</taxon>
        <taxon>Arthropoda</taxon>
        <taxon>Hexapoda</taxon>
        <taxon>Insecta</taxon>
        <taxon>Pterygota</taxon>
        <taxon>Neoptera</taxon>
        <taxon>Endopterygota</taxon>
        <taxon>Hymenoptera</taxon>
        <taxon>Apocrita</taxon>
        <taxon>Aculeata</taxon>
        <taxon>Formicoidea</taxon>
        <taxon>Formicidae</taxon>
        <taxon>Myrmicinae</taxon>
        <taxon>Acromyrmex</taxon>
    </lineage>
</organism>
<evidence type="ECO:0000256" key="2">
    <source>
        <dbReference type="ARBA" id="ARBA00022475"/>
    </source>
</evidence>
<dbReference type="PROSITE" id="PS01209">
    <property type="entry name" value="LDLRA_1"/>
    <property type="match status" value="6"/>
</dbReference>
<evidence type="ECO:0000256" key="10">
    <source>
        <dbReference type="ARBA" id="ARBA00023157"/>
    </source>
</evidence>
<evidence type="ECO:0000256" key="13">
    <source>
        <dbReference type="PROSITE-ProRule" id="PRU00124"/>
    </source>
</evidence>
<dbReference type="Proteomes" id="UP000669903">
    <property type="component" value="Unassembled WGS sequence"/>
</dbReference>
<dbReference type="GO" id="GO:0005509">
    <property type="term" value="F:calcium ion binding"/>
    <property type="evidence" value="ECO:0007669"/>
    <property type="project" value="InterPro"/>
</dbReference>
<dbReference type="InterPro" id="IPR023415">
    <property type="entry name" value="LDLR_class-A_CS"/>
</dbReference>
<accession>A0A836JVW1</accession>
<feature type="domain" description="EGF-like" evidence="17">
    <location>
        <begin position="1619"/>
        <end position="1652"/>
    </location>
</feature>
<dbReference type="SMART" id="SM00135">
    <property type="entry name" value="LY"/>
    <property type="match status" value="10"/>
</dbReference>
<feature type="disulfide bond" evidence="13">
    <location>
        <begin position="1194"/>
        <end position="1212"/>
    </location>
</feature>
<dbReference type="Gene3D" id="4.10.400.10">
    <property type="entry name" value="Low-density Lipoprotein Receptor"/>
    <property type="match status" value="11"/>
</dbReference>
<dbReference type="InterPro" id="IPR002172">
    <property type="entry name" value="LDrepeatLR_classA_rpt"/>
</dbReference>
<reference evidence="18" key="1">
    <citation type="submission" date="2020-03" db="EMBL/GenBank/DDBJ databases">
        <title>Relaxed selection underlies rapid genomic changes in the transitions from sociality to social parasitism in ants.</title>
        <authorList>
            <person name="Bi X."/>
        </authorList>
    </citation>
    <scope>NUCLEOTIDE SEQUENCE</scope>
    <source>
        <strain evidence="18">BGI-DK2014a</strain>
        <tissue evidence="18">Whole body</tissue>
    </source>
</reference>
<dbReference type="InterPro" id="IPR036055">
    <property type="entry name" value="LDL_receptor-like_sf"/>
</dbReference>
<proteinExistence type="predicted"/>
<protein>
    <submittedName>
        <fullName evidence="18">VGR protein</fullName>
    </submittedName>
</protein>
<dbReference type="PROSITE" id="PS01187">
    <property type="entry name" value="EGF_CA"/>
    <property type="match status" value="2"/>
</dbReference>
<comment type="caution">
    <text evidence="13">Lacks conserved residue(s) required for the propagation of feature annotation.</text>
</comment>
<evidence type="ECO:0000256" key="14">
    <source>
        <dbReference type="PROSITE-ProRule" id="PRU00461"/>
    </source>
</evidence>
<feature type="domain" description="EGF-like" evidence="17">
    <location>
        <begin position="1269"/>
        <end position="1304"/>
    </location>
</feature>
<feature type="domain" description="EGF-like calcium-binding" evidence="16">
    <location>
        <begin position="880"/>
        <end position="922"/>
    </location>
</feature>
<evidence type="ECO:0000259" key="16">
    <source>
        <dbReference type="SMART" id="SM00179"/>
    </source>
</evidence>
<feature type="disulfide bond" evidence="13">
    <location>
        <begin position="1187"/>
        <end position="1199"/>
    </location>
</feature>
<dbReference type="SUPFAM" id="SSF63825">
    <property type="entry name" value="YWTD domain"/>
    <property type="match status" value="3"/>
</dbReference>